<gene>
    <name evidence="1" type="ORF">DERYTH_LOCUS22458</name>
</gene>
<comment type="caution">
    <text evidence="1">The sequence shown here is derived from an EMBL/GenBank/DDBJ whole genome shotgun (WGS) entry which is preliminary data.</text>
</comment>
<feature type="non-terminal residue" evidence="1">
    <location>
        <position position="122"/>
    </location>
</feature>
<organism evidence="1 2">
    <name type="scientific">Dentiscutata erythropus</name>
    <dbReference type="NCBI Taxonomy" id="1348616"/>
    <lineage>
        <taxon>Eukaryota</taxon>
        <taxon>Fungi</taxon>
        <taxon>Fungi incertae sedis</taxon>
        <taxon>Mucoromycota</taxon>
        <taxon>Glomeromycotina</taxon>
        <taxon>Glomeromycetes</taxon>
        <taxon>Diversisporales</taxon>
        <taxon>Gigasporaceae</taxon>
        <taxon>Dentiscutata</taxon>
    </lineage>
</organism>
<keyword evidence="2" id="KW-1185">Reference proteome</keyword>
<dbReference type="AlphaFoldDB" id="A0A9N9P752"/>
<protein>
    <submittedName>
        <fullName evidence="1">13434_t:CDS:1</fullName>
    </submittedName>
</protein>
<accession>A0A9N9P752</accession>
<name>A0A9N9P752_9GLOM</name>
<sequence>MTVVSSTHLTIKRNFGSNRYPLKVFLVGVAQDVPKEINSESVIISTLVNDYARQSINEGSFNVSETKNSDISKEKSEFEASLIIEDSHASKYTRLEDEKDDCVDKSSECSFEESSKCKEKAF</sequence>
<reference evidence="1" key="1">
    <citation type="submission" date="2021-06" db="EMBL/GenBank/DDBJ databases">
        <authorList>
            <person name="Kallberg Y."/>
            <person name="Tangrot J."/>
            <person name="Rosling A."/>
        </authorList>
    </citation>
    <scope>NUCLEOTIDE SEQUENCE</scope>
    <source>
        <strain evidence="1">MA453B</strain>
    </source>
</reference>
<evidence type="ECO:0000313" key="1">
    <source>
        <dbReference type="EMBL" id="CAG8796307.1"/>
    </source>
</evidence>
<proteinExistence type="predicted"/>
<evidence type="ECO:0000313" key="2">
    <source>
        <dbReference type="Proteomes" id="UP000789405"/>
    </source>
</evidence>
<dbReference type="Proteomes" id="UP000789405">
    <property type="component" value="Unassembled WGS sequence"/>
</dbReference>
<dbReference type="EMBL" id="CAJVPY010031221">
    <property type="protein sequence ID" value="CAG8796307.1"/>
    <property type="molecule type" value="Genomic_DNA"/>
</dbReference>